<dbReference type="EMBL" id="NJAJ01000009">
    <property type="protein sequence ID" value="PHM66300.1"/>
    <property type="molecule type" value="Genomic_DNA"/>
</dbReference>
<dbReference type="Proteomes" id="UP000222366">
    <property type="component" value="Unassembled WGS sequence"/>
</dbReference>
<organism evidence="1 2">
    <name type="scientific">Xenorhabdus stockiae</name>
    <dbReference type="NCBI Taxonomy" id="351614"/>
    <lineage>
        <taxon>Bacteria</taxon>
        <taxon>Pseudomonadati</taxon>
        <taxon>Pseudomonadota</taxon>
        <taxon>Gammaproteobacteria</taxon>
        <taxon>Enterobacterales</taxon>
        <taxon>Morganellaceae</taxon>
        <taxon>Xenorhabdus</taxon>
    </lineage>
</organism>
<proteinExistence type="predicted"/>
<protein>
    <submittedName>
        <fullName evidence="1">Uncharacterized protein</fullName>
    </submittedName>
</protein>
<evidence type="ECO:0000313" key="2">
    <source>
        <dbReference type="Proteomes" id="UP000222366"/>
    </source>
</evidence>
<accession>A0A2D0KS98</accession>
<keyword evidence="2" id="KW-1185">Reference proteome</keyword>
<dbReference type="AlphaFoldDB" id="A0A2D0KS98"/>
<comment type="caution">
    <text evidence="1">The sequence shown here is derived from an EMBL/GenBank/DDBJ whole genome shotgun (WGS) entry which is preliminary data.</text>
</comment>
<reference evidence="1 2" key="1">
    <citation type="journal article" date="2017" name="Nat. Microbiol.">
        <title>Natural product diversity associated with the nematode symbionts Photorhabdus and Xenorhabdus.</title>
        <authorList>
            <person name="Tobias N.J."/>
            <person name="Wolff H."/>
            <person name="Djahanschiri B."/>
            <person name="Grundmann F."/>
            <person name="Kronenwerth M."/>
            <person name="Shi Y.M."/>
            <person name="Simonyi S."/>
            <person name="Grun P."/>
            <person name="Shapiro-Ilan D."/>
            <person name="Pidot S.J."/>
            <person name="Stinear T.P."/>
            <person name="Ebersberger I."/>
            <person name="Bode H.B."/>
        </authorList>
    </citation>
    <scope>NUCLEOTIDE SEQUENCE [LARGE SCALE GENOMIC DNA]</scope>
    <source>
        <strain evidence="1 2">DSM 17904</strain>
    </source>
</reference>
<sequence length="52" mass="5930">MPDYWLYDACLSGLGLFNFFVDKLIARKNSVILGTAVNNRFAHLFLCDDAFL</sequence>
<evidence type="ECO:0000313" key="1">
    <source>
        <dbReference type="EMBL" id="PHM66300.1"/>
    </source>
</evidence>
<name>A0A2D0KS98_9GAMM</name>
<gene>
    <name evidence="1" type="ORF">Xsto_01232</name>
</gene>